<feature type="domain" description="Cation-transporting P-type ATPase N-terminal" evidence="9">
    <location>
        <begin position="8"/>
        <end position="83"/>
    </location>
</feature>
<evidence type="ECO:0000256" key="6">
    <source>
        <dbReference type="ARBA" id="ARBA00023136"/>
    </source>
</evidence>
<keyword evidence="7" id="KW-0406">Ion transport</keyword>
<dbReference type="EMBL" id="CH940648">
    <property type="protein sequence ID" value="EDW62155.2"/>
    <property type="molecule type" value="Genomic_DNA"/>
</dbReference>
<sequence length="999" mass="113779">MPDDWKSTLHLGDFDRVCSRLQSSKTQGLTSSLAKKRLLLNGKNKFTLPERPESKLRKFLRNCFYGFGILLFISLIFCFILYHLKLQSPHEEHDPEYCIIGVLLSIIFLISGLFRYLHDNDDYGVVLAFRDLMPMYCTVLRDGRKQIIRSEDVVLGDILLINYGERIAADVRFFIARDLEVNNVALTGYSVPVIICPDHINRDKWVARNVGFACSHVTKGYGEGLVIACGNDSEVGIMARLSMEPRPRSRPRRHIKEVTYYTHIVSILMFFILLCTISVEGLTFQMLIEFNVSLTISLAPLYLPTLMYFGLWQTKRTLLESGCYVRNMEAASTLGLTTVICSSLFGSLTVRSWTVSELFVDGELSNAEHLHVADLNERVLELVRVSVLCNRADLTPGQRGVPRMMKTLDGTDYEKALLKFGMRFFSSILQLRRQYKILASKPYDTVSHMQVSVHRTVDANGEKNYYLFVRGFWNVVLGYSSTCYVKNKLVELDDIHRDTIVDTVIRLKKIGRHTSAFGSKVLSPDDQMLSLISNGFANKEKRSFDKFMKLYCNSLCFLGLISIFNPPILNVRNAVDRCRSAGIKLVLLTRAELSFARAIAKTVGVIGQDSETIEDVAARLNIHESEVKRSMITAAAINMQNWQKKLHHQRWDTQQLLMAHVDLVFADIAVEQRYMIVDVCQQLGAVVTVIGSSVHDTAAIRRANIGVAECASSHASQSSADIILLEHNFVTLVNAIAESRLLFENMKKALAYALSSNMAVIMVHLSFIVFLIPFRLFLIILLLIDIFVNALPALSLFYERPEVDLMNLKPKVFDDHLINRRLIFVAYVQVGIIEASAVVITYFVYMAYNGFLPRHLIGLSVDWYDDSVNDLVDSYGQEWTRAARKQLEYEIASVVFITLVIMQCINLILTKTGHANLLKHGFANVRLNIAVVYMVCLGFLFTVLNSPEYLRISHVHYTPVFWHIFPLIVLNIFLETARRYVFRHFPGSWLEQEMFYGYL</sequence>
<reference evidence="10 11" key="1">
    <citation type="journal article" date="2007" name="Nature">
        <title>Evolution of genes and genomes on the Drosophila phylogeny.</title>
        <authorList>
            <consortium name="Drosophila 12 Genomes Consortium"/>
            <person name="Clark A.G."/>
            <person name="Eisen M.B."/>
            <person name="Smith D.R."/>
            <person name="Bergman C.M."/>
            <person name="Oliver B."/>
            <person name="Markow T.A."/>
            <person name="Kaufman T.C."/>
            <person name="Kellis M."/>
            <person name="Gelbart W."/>
            <person name="Iyer V.N."/>
            <person name="Pollard D.A."/>
            <person name="Sackton T.B."/>
            <person name="Larracuente A.M."/>
            <person name="Singh N.D."/>
            <person name="Abad J.P."/>
            <person name="Abt D.N."/>
            <person name="Adryan B."/>
            <person name="Aguade M."/>
            <person name="Akashi H."/>
            <person name="Anderson W.W."/>
            <person name="Aquadro C.F."/>
            <person name="Ardell D.H."/>
            <person name="Arguello R."/>
            <person name="Artieri C.G."/>
            <person name="Barbash D.A."/>
            <person name="Barker D."/>
            <person name="Barsanti P."/>
            <person name="Batterham P."/>
            <person name="Batzoglou S."/>
            <person name="Begun D."/>
            <person name="Bhutkar A."/>
            <person name="Blanco E."/>
            <person name="Bosak S.A."/>
            <person name="Bradley R.K."/>
            <person name="Brand A.D."/>
            <person name="Brent M.R."/>
            <person name="Brooks A.N."/>
            <person name="Brown R.H."/>
            <person name="Butlin R.K."/>
            <person name="Caggese C."/>
            <person name="Calvi B.R."/>
            <person name="Bernardo de Carvalho A."/>
            <person name="Caspi A."/>
            <person name="Castrezana S."/>
            <person name="Celniker S.E."/>
            <person name="Chang J.L."/>
            <person name="Chapple C."/>
            <person name="Chatterji S."/>
            <person name="Chinwalla A."/>
            <person name="Civetta A."/>
            <person name="Clifton S.W."/>
            <person name="Comeron J.M."/>
            <person name="Costello J.C."/>
            <person name="Coyne J.A."/>
            <person name="Daub J."/>
            <person name="David R.G."/>
            <person name="Delcher A.L."/>
            <person name="Delehaunty K."/>
            <person name="Do C.B."/>
            <person name="Ebling H."/>
            <person name="Edwards K."/>
            <person name="Eickbush T."/>
            <person name="Evans J.D."/>
            <person name="Filipski A."/>
            <person name="Findeiss S."/>
            <person name="Freyhult E."/>
            <person name="Fulton L."/>
            <person name="Fulton R."/>
            <person name="Garcia A.C."/>
            <person name="Gardiner A."/>
            <person name="Garfield D.A."/>
            <person name="Garvin B.E."/>
            <person name="Gibson G."/>
            <person name="Gilbert D."/>
            <person name="Gnerre S."/>
            <person name="Godfrey J."/>
            <person name="Good R."/>
            <person name="Gotea V."/>
            <person name="Gravely B."/>
            <person name="Greenberg A.J."/>
            <person name="Griffiths-Jones S."/>
            <person name="Gross S."/>
            <person name="Guigo R."/>
            <person name="Gustafson E.A."/>
            <person name="Haerty W."/>
            <person name="Hahn M.W."/>
            <person name="Halligan D.L."/>
            <person name="Halpern A.L."/>
            <person name="Halter G.M."/>
            <person name="Han M.V."/>
            <person name="Heger A."/>
            <person name="Hillier L."/>
            <person name="Hinrichs A.S."/>
            <person name="Holmes I."/>
            <person name="Hoskins R.A."/>
            <person name="Hubisz M.J."/>
            <person name="Hultmark D."/>
            <person name="Huntley M.A."/>
            <person name="Jaffe D.B."/>
            <person name="Jagadeeshan S."/>
            <person name="Jeck W.R."/>
            <person name="Johnson J."/>
            <person name="Jones C.D."/>
            <person name="Jordan W.C."/>
            <person name="Karpen G.H."/>
            <person name="Kataoka E."/>
            <person name="Keightley P.D."/>
            <person name="Kheradpour P."/>
            <person name="Kirkness E.F."/>
            <person name="Koerich L.B."/>
            <person name="Kristiansen K."/>
            <person name="Kudrna D."/>
            <person name="Kulathinal R.J."/>
            <person name="Kumar S."/>
            <person name="Kwok R."/>
            <person name="Lander E."/>
            <person name="Langley C.H."/>
            <person name="Lapoint R."/>
            <person name="Lazzaro B.P."/>
            <person name="Lee S.J."/>
            <person name="Levesque L."/>
            <person name="Li R."/>
            <person name="Lin C.F."/>
            <person name="Lin M.F."/>
            <person name="Lindblad-Toh K."/>
            <person name="Llopart A."/>
            <person name="Long M."/>
            <person name="Low L."/>
            <person name="Lozovsky E."/>
            <person name="Lu J."/>
            <person name="Luo M."/>
            <person name="Machado C.A."/>
            <person name="Makalowski W."/>
            <person name="Marzo M."/>
            <person name="Matsuda M."/>
            <person name="Matzkin L."/>
            <person name="McAllister B."/>
            <person name="McBride C.S."/>
            <person name="McKernan B."/>
            <person name="McKernan K."/>
            <person name="Mendez-Lago M."/>
            <person name="Minx P."/>
            <person name="Mollenhauer M.U."/>
            <person name="Montooth K."/>
            <person name="Mount S.M."/>
            <person name="Mu X."/>
            <person name="Myers E."/>
            <person name="Negre B."/>
            <person name="Newfeld S."/>
            <person name="Nielsen R."/>
            <person name="Noor M.A."/>
            <person name="O'Grady P."/>
            <person name="Pachter L."/>
            <person name="Papaceit M."/>
            <person name="Parisi M.J."/>
            <person name="Parisi M."/>
            <person name="Parts L."/>
            <person name="Pedersen J.S."/>
            <person name="Pesole G."/>
            <person name="Phillippy A.M."/>
            <person name="Ponting C.P."/>
            <person name="Pop M."/>
            <person name="Porcelli D."/>
            <person name="Powell J.R."/>
            <person name="Prohaska S."/>
            <person name="Pruitt K."/>
            <person name="Puig M."/>
            <person name="Quesneville H."/>
            <person name="Ram K.R."/>
            <person name="Rand D."/>
            <person name="Rasmussen M.D."/>
            <person name="Reed L.K."/>
            <person name="Reenan R."/>
            <person name="Reily A."/>
            <person name="Remington K.A."/>
            <person name="Rieger T.T."/>
            <person name="Ritchie M.G."/>
            <person name="Robin C."/>
            <person name="Rogers Y.H."/>
            <person name="Rohde C."/>
            <person name="Rozas J."/>
            <person name="Rubenfield M.J."/>
            <person name="Ruiz A."/>
            <person name="Russo S."/>
            <person name="Salzberg S.L."/>
            <person name="Sanchez-Gracia A."/>
            <person name="Saranga D.J."/>
            <person name="Sato H."/>
            <person name="Schaeffer S.W."/>
            <person name="Schatz M.C."/>
            <person name="Schlenke T."/>
            <person name="Schwartz R."/>
            <person name="Segarra C."/>
            <person name="Singh R.S."/>
            <person name="Sirot L."/>
            <person name="Sirota M."/>
            <person name="Sisneros N.B."/>
            <person name="Smith C.D."/>
            <person name="Smith T.F."/>
            <person name="Spieth J."/>
            <person name="Stage D.E."/>
            <person name="Stark A."/>
            <person name="Stephan W."/>
            <person name="Strausberg R.L."/>
            <person name="Strempel S."/>
            <person name="Sturgill D."/>
            <person name="Sutton G."/>
            <person name="Sutton G.G."/>
            <person name="Tao W."/>
            <person name="Teichmann S."/>
            <person name="Tobari Y.N."/>
            <person name="Tomimura Y."/>
            <person name="Tsolas J.M."/>
            <person name="Valente V.L."/>
            <person name="Venter E."/>
            <person name="Venter J.C."/>
            <person name="Vicario S."/>
            <person name="Vieira F.G."/>
            <person name="Vilella A.J."/>
            <person name="Villasante A."/>
            <person name="Walenz B."/>
            <person name="Wang J."/>
            <person name="Wasserman M."/>
            <person name="Watts T."/>
            <person name="Wilson D."/>
            <person name="Wilson R.K."/>
            <person name="Wing R.A."/>
            <person name="Wolfner M.F."/>
            <person name="Wong A."/>
            <person name="Wong G.K."/>
            <person name="Wu C.I."/>
            <person name="Wu G."/>
            <person name="Yamamoto D."/>
            <person name="Yang H.P."/>
            <person name="Yang S.P."/>
            <person name="Yorke J.A."/>
            <person name="Yoshida K."/>
            <person name="Zdobnov E."/>
            <person name="Zhang P."/>
            <person name="Zhang Y."/>
            <person name="Zimin A.V."/>
            <person name="Baldwin J."/>
            <person name="Abdouelleil A."/>
            <person name="Abdulkadir J."/>
            <person name="Abebe A."/>
            <person name="Abera B."/>
            <person name="Abreu J."/>
            <person name="Acer S.C."/>
            <person name="Aftuck L."/>
            <person name="Alexander A."/>
            <person name="An P."/>
            <person name="Anderson E."/>
            <person name="Anderson S."/>
            <person name="Arachi H."/>
            <person name="Azer M."/>
            <person name="Bachantsang P."/>
            <person name="Barry A."/>
            <person name="Bayul T."/>
            <person name="Berlin A."/>
            <person name="Bessette D."/>
            <person name="Bloom T."/>
            <person name="Blye J."/>
            <person name="Boguslavskiy L."/>
            <person name="Bonnet C."/>
            <person name="Boukhgalter B."/>
            <person name="Bourzgui I."/>
            <person name="Brown A."/>
            <person name="Cahill P."/>
            <person name="Channer S."/>
            <person name="Cheshatsang Y."/>
            <person name="Chuda L."/>
            <person name="Citroen M."/>
            <person name="Collymore A."/>
            <person name="Cooke P."/>
            <person name="Costello M."/>
            <person name="D'Aco K."/>
            <person name="Daza R."/>
            <person name="De Haan G."/>
            <person name="DeGray S."/>
            <person name="DeMaso C."/>
            <person name="Dhargay N."/>
            <person name="Dooley K."/>
            <person name="Dooley E."/>
            <person name="Doricent M."/>
            <person name="Dorje P."/>
            <person name="Dorjee K."/>
            <person name="Dupes A."/>
            <person name="Elong R."/>
            <person name="Falk J."/>
            <person name="Farina A."/>
            <person name="Faro S."/>
            <person name="Ferguson D."/>
            <person name="Fisher S."/>
            <person name="Foley C.D."/>
            <person name="Franke A."/>
            <person name="Friedrich D."/>
            <person name="Gadbois L."/>
            <person name="Gearin G."/>
            <person name="Gearin C.R."/>
            <person name="Giannoukos G."/>
            <person name="Goode T."/>
            <person name="Graham J."/>
            <person name="Grandbois E."/>
            <person name="Grewal S."/>
            <person name="Gyaltsen K."/>
            <person name="Hafez N."/>
            <person name="Hagos B."/>
            <person name="Hall J."/>
            <person name="Henson C."/>
            <person name="Hollinger A."/>
            <person name="Honan T."/>
            <person name="Huard M.D."/>
            <person name="Hughes L."/>
            <person name="Hurhula B."/>
            <person name="Husby M.E."/>
            <person name="Kamat A."/>
            <person name="Kanga B."/>
            <person name="Kashin S."/>
            <person name="Khazanovich D."/>
            <person name="Kisner P."/>
            <person name="Lance K."/>
            <person name="Lara M."/>
            <person name="Lee W."/>
            <person name="Lennon N."/>
            <person name="Letendre F."/>
            <person name="LeVine R."/>
            <person name="Lipovsky A."/>
            <person name="Liu X."/>
            <person name="Liu J."/>
            <person name="Liu S."/>
            <person name="Lokyitsang T."/>
            <person name="Lokyitsang Y."/>
            <person name="Lubonja R."/>
            <person name="Lui A."/>
            <person name="MacDonald P."/>
            <person name="Magnisalis V."/>
            <person name="Maru K."/>
            <person name="Matthews C."/>
            <person name="McCusker W."/>
            <person name="McDonough S."/>
            <person name="Mehta T."/>
            <person name="Meldrim J."/>
            <person name="Meneus L."/>
            <person name="Mihai O."/>
            <person name="Mihalev A."/>
            <person name="Mihova T."/>
            <person name="Mittelman R."/>
            <person name="Mlenga V."/>
            <person name="Montmayeur A."/>
            <person name="Mulrain L."/>
            <person name="Navidi A."/>
            <person name="Naylor J."/>
            <person name="Negash T."/>
            <person name="Nguyen T."/>
            <person name="Nguyen N."/>
            <person name="Nicol R."/>
            <person name="Norbu C."/>
            <person name="Norbu N."/>
            <person name="Novod N."/>
            <person name="O'Neill B."/>
            <person name="Osman S."/>
            <person name="Markiewicz E."/>
            <person name="Oyono O.L."/>
            <person name="Patti C."/>
            <person name="Phunkhang P."/>
            <person name="Pierre F."/>
            <person name="Priest M."/>
            <person name="Raghuraman S."/>
            <person name="Rege F."/>
            <person name="Reyes R."/>
            <person name="Rise C."/>
            <person name="Rogov P."/>
            <person name="Ross K."/>
            <person name="Ryan E."/>
            <person name="Settipalli S."/>
            <person name="Shea T."/>
            <person name="Sherpa N."/>
            <person name="Shi L."/>
            <person name="Shih D."/>
            <person name="Sparrow T."/>
            <person name="Spaulding J."/>
            <person name="Stalker J."/>
            <person name="Stange-Thomann N."/>
            <person name="Stavropoulos S."/>
            <person name="Stone C."/>
            <person name="Strader C."/>
            <person name="Tesfaye S."/>
            <person name="Thomson T."/>
            <person name="Thoulutsang Y."/>
            <person name="Thoulutsang D."/>
            <person name="Topham K."/>
            <person name="Topping I."/>
            <person name="Tsamla T."/>
            <person name="Vassiliev H."/>
            <person name="Vo A."/>
            <person name="Wangchuk T."/>
            <person name="Wangdi T."/>
            <person name="Weiand M."/>
            <person name="Wilkinson J."/>
            <person name="Wilson A."/>
            <person name="Yadav S."/>
            <person name="Young G."/>
            <person name="Yu Q."/>
            <person name="Zembek L."/>
            <person name="Zhong D."/>
            <person name="Zimmer A."/>
            <person name="Zwirko Z."/>
            <person name="Jaffe D.B."/>
            <person name="Alvarez P."/>
            <person name="Brockman W."/>
            <person name="Butler J."/>
            <person name="Chin C."/>
            <person name="Gnerre S."/>
            <person name="Grabherr M."/>
            <person name="Kleber M."/>
            <person name="Mauceli E."/>
            <person name="MacCallum I."/>
        </authorList>
    </citation>
    <scope>NUCLEOTIDE SEQUENCE [LARGE SCALE GENOMIC DNA]</scope>
    <source>
        <strain evidence="11">Tucson 15010-1051.87</strain>
    </source>
</reference>
<evidence type="ECO:0000256" key="7">
    <source>
        <dbReference type="ARBA" id="ARBA00023201"/>
    </source>
</evidence>
<evidence type="ECO:0000313" key="11">
    <source>
        <dbReference type="Proteomes" id="UP000008792"/>
    </source>
</evidence>
<evidence type="ECO:0000256" key="1">
    <source>
        <dbReference type="ARBA" id="ARBA00004651"/>
    </source>
</evidence>
<evidence type="ECO:0000256" key="3">
    <source>
        <dbReference type="ARBA" id="ARBA00022692"/>
    </source>
</evidence>
<dbReference type="PANTHER" id="PTHR43294">
    <property type="entry name" value="SODIUM/POTASSIUM-TRANSPORTING ATPASE SUBUNIT ALPHA"/>
    <property type="match status" value="1"/>
</dbReference>
<keyword evidence="5" id="KW-0915">Sodium</keyword>
<dbReference type="SUPFAM" id="SSF81653">
    <property type="entry name" value="Calcium ATPase, transduction domain A"/>
    <property type="match status" value="1"/>
</dbReference>
<dbReference type="Proteomes" id="UP000008792">
    <property type="component" value="Unassembled WGS sequence"/>
</dbReference>
<evidence type="ECO:0000256" key="4">
    <source>
        <dbReference type="ARBA" id="ARBA00022989"/>
    </source>
</evidence>
<dbReference type="InParanoid" id="B4LNH5"/>
<feature type="transmembrane region" description="Helical" evidence="8">
    <location>
        <begin position="956"/>
        <end position="974"/>
    </location>
</feature>
<dbReference type="InterPro" id="IPR006068">
    <property type="entry name" value="ATPase_P-typ_cation-transptr_C"/>
</dbReference>
<dbReference type="PRINTS" id="PR00121">
    <property type="entry name" value="NAKATPASE"/>
</dbReference>
<dbReference type="KEGG" id="dvi:6625968"/>
<evidence type="ECO:0000313" key="10">
    <source>
        <dbReference type="EMBL" id="EDW62155.2"/>
    </source>
</evidence>
<dbReference type="InterPro" id="IPR023298">
    <property type="entry name" value="ATPase_P-typ_TM_dom_sf"/>
</dbReference>
<dbReference type="GO" id="GO:0005886">
    <property type="term" value="C:plasma membrane"/>
    <property type="evidence" value="ECO:0007669"/>
    <property type="project" value="UniProtKB-SubCell"/>
</dbReference>
<dbReference type="Gene3D" id="1.20.1110.10">
    <property type="entry name" value="Calcium-transporting ATPase, transmembrane domain"/>
    <property type="match status" value="1"/>
</dbReference>
<keyword evidence="2" id="KW-1003">Cell membrane</keyword>
<evidence type="ECO:0000259" key="9">
    <source>
        <dbReference type="SMART" id="SM00831"/>
    </source>
</evidence>
<keyword evidence="6 8" id="KW-0472">Membrane</keyword>
<dbReference type="PRINTS" id="PR00119">
    <property type="entry name" value="CATATPASE"/>
</dbReference>
<dbReference type="InterPro" id="IPR050510">
    <property type="entry name" value="Cation_transp_ATPase_P-type"/>
</dbReference>
<dbReference type="InterPro" id="IPR004014">
    <property type="entry name" value="ATPase_P-typ_cation-transptr_N"/>
</dbReference>
<feature type="transmembrane region" description="Helical" evidence="8">
    <location>
        <begin position="64"/>
        <end position="84"/>
    </location>
</feature>
<organism evidence="10 11">
    <name type="scientific">Drosophila virilis</name>
    <name type="common">Fruit fly</name>
    <dbReference type="NCBI Taxonomy" id="7244"/>
    <lineage>
        <taxon>Eukaryota</taxon>
        <taxon>Metazoa</taxon>
        <taxon>Ecdysozoa</taxon>
        <taxon>Arthropoda</taxon>
        <taxon>Hexapoda</taxon>
        <taxon>Insecta</taxon>
        <taxon>Pterygota</taxon>
        <taxon>Neoptera</taxon>
        <taxon>Endopterygota</taxon>
        <taxon>Diptera</taxon>
        <taxon>Brachycera</taxon>
        <taxon>Muscomorpha</taxon>
        <taxon>Ephydroidea</taxon>
        <taxon>Drosophilidae</taxon>
        <taxon>Drosophila</taxon>
    </lineage>
</organism>
<name>B4LNH5_DROVI</name>
<dbReference type="HOGENOM" id="CLU_002360_4_3_1"/>
<dbReference type="AlphaFoldDB" id="B4LNH5"/>
<feature type="transmembrane region" description="Helical" evidence="8">
    <location>
        <begin position="776"/>
        <end position="798"/>
    </location>
</feature>
<keyword evidence="11" id="KW-1185">Reference proteome</keyword>
<comment type="subcellular location">
    <subcellularLocation>
        <location evidence="1">Cell membrane</location>
        <topology evidence="1">Multi-pass membrane protein</topology>
    </subcellularLocation>
</comment>
<feature type="transmembrane region" description="Helical" evidence="8">
    <location>
        <begin position="891"/>
        <end position="909"/>
    </location>
</feature>
<dbReference type="SUPFAM" id="SSF81665">
    <property type="entry name" value="Calcium ATPase, transmembrane domain M"/>
    <property type="match status" value="1"/>
</dbReference>
<dbReference type="Pfam" id="PF00690">
    <property type="entry name" value="Cation_ATPase_N"/>
    <property type="match status" value="1"/>
</dbReference>
<feature type="transmembrane region" description="Helical" evidence="8">
    <location>
        <begin position="822"/>
        <end position="845"/>
    </location>
</feature>
<dbReference type="GO" id="GO:0006814">
    <property type="term" value="P:sodium ion transport"/>
    <property type="evidence" value="ECO:0007669"/>
    <property type="project" value="UniProtKB-KW"/>
</dbReference>
<evidence type="ECO:0000256" key="8">
    <source>
        <dbReference type="SAM" id="Phobius"/>
    </source>
</evidence>
<dbReference type="SMR" id="B4LNH5"/>
<protein>
    <recommendedName>
        <fullName evidence="9">Cation-transporting P-type ATPase N-terminal domain-containing protein</fullName>
    </recommendedName>
</protein>
<dbReference type="InterPro" id="IPR036412">
    <property type="entry name" value="HAD-like_sf"/>
</dbReference>
<feature type="transmembrane region" description="Helical" evidence="8">
    <location>
        <begin position="921"/>
        <end position="944"/>
    </location>
</feature>
<dbReference type="Pfam" id="PF00122">
    <property type="entry name" value="E1-E2_ATPase"/>
    <property type="match status" value="1"/>
</dbReference>
<feature type="transmembrane region" description="Helical" evidence="8">
    <location>
        <begin position="291"/>
        <end position="311"/>
    </location>
</feature>
<accession>B4LNH5</accession>
<keyword evidence="3 8" id="KW-0812">Transmembrane</keyword>
<dbReference type="SUPFAM" id="SSF56784">
    <property type="entry name" value="HAD-like"/>
    <property type="match status" value="1"/>
</dbReference>
<dbReference type="SMART" id="SM00831">
    <property type="entry name" value="Cation_ATPase_N"/>
    <property type="match status" value="1"/>
</dbReference>
<dbReference type="FunFam" id="1.20.1110.10:FF:000095">
    <property type="entry name" value="Sodium/potassium-transporting ATPase subunit alpha-1"/>
    <property type="match status" value="1"/>
</dbReference>
<feature type="transmembrane region" description="Helical" evidence="8">
    <location>
        <begin position="96"/>
        <end position="117"/>
    </location>
</feature>
<dbReference type="GO" id="GO:0000166">
    <property type="term" value="F:nucleotide binding"/>
    <property type="evidence" value="ECO:0007669"/>
    <property type="project" value="InterPro"/>
</dbReference>
<dbReference type="InterPro" id="IPR023214">
    <property type="entry name" value="HAD_sf"/>
</dbReference>
<dbReference type="eggNOG" id="KOG0203">
    <property type="taxonomic scope" value="Eukaryota"/>
</dbReference>
<evidence type="ECO:0000256" key="5">
    <source>
        <dbReference type="ARBA" id="ARBA00023053"/>
    </source>
</evidence>
<dbReference type="Gene3D" id="3.40.50.1000">
    <property type="entry name" value="HAD superfamily/HAD-like"/>
    <property type="match status" value="1"/>
</dbReference>
<proteinExistence type="predicted"/>
<dbReference type="Gene3D" id="2.70.150.10">
    <property type="entry name" value="Calcium-transporting ATPase, cytoplasmic transduction domain A"/>
    <property type="match status" value="1"/>
</dbReference>
<keyword evidence="4 8" id="KW-1133">Transmembrane helix</keyword>
<dbReference type="OrthoDB" id="7883161at2759"/>
<evidence type="ECO:0000256" key="2">
    <source>
        <dbReference type="ARBA" id="ARBA00022475"/>
    </source>
</evidence>
<dbReference type="SUPFAM" id="SSF81660">
    <property type="entry name" value="Metal cation-transporting ATPase, ATP-binding domain N"/>
    <property type="match status" value="1"/>
</dbReference>
<dbReference type="InterPro" id="IPR059000">
    <property type="entry name" value="ATPase_P-type_domA"/>
</dbReference>
<feature type="transmembrane region" description="Helical" evidence="8">
    <location>
        <begin position="749"/>
        <end position="770"/>
    </location>
</feature>
<keyword evidence="7" id="KW-0739">Sodium transport</keyword>
<dbReference type="STRING" id="7244.B4LNH5"/>
<dbReference type="InterPro" id="IPR008250">
    <property type="entry name" value="ATPase_P-typ_transduc_dom_A_sf"/>
</dbReference>
<keyword evidence="7" id="KW-0813">Transport</keyword>
<dbReference type="Pfam" id="PF00689">
    <property type="entry name" value="Cation_ATPase_C"/>
    <property type="match status" value="1"/>
</dbReference>
<dbReference type="Pfam" id="PF13246">
    <property type="entry name" value="Cation_ATPase"/>
    <property type="match status" value="1"/>
</dbReference>
<feature type="transmembrane region" description="Helical" evidence="8">
    <location>
        <begin position="258"/>
        <end position="279"/>
    </location>
</feature>
<gene>
    <name evidence="10" type="primary">Dvir\GJ22439</name>
    <name evidence="10" type="ORF">Dvir_GJ22439</name>
</gene>
<dbReference type="PANTHER" id="PTHR43294:SF13">
    <property type="entry name" value="SODIUM_POTASSIUM-TRANSPORTING ATPASE SUBUNIT ALPHA"/>
    <property type="match status" value="1"/>
</dbReference>
<dbReference type="Gene3D" id="3.40.1110.10">
    <property type="entry name" value="Calcium-transporting ATPase, cytoplasmic domain N"/>
    <property type="match status" value="1"/>
</dbReference>
<dbReference type="InterPro" id="IPR023299">
    <property type="entry name" value="ATPase_P-typ_cyto_dom_N"/>
</dbReference>